<keyword evidence="6 9" id="KW-0067">ATP-binding</keyword>
<feature type="domain" description="Protein kinase" evidence="11">
    <location>
        <begin position="10"/>
        <end position="272"/>
    </location>
</feature>
<accession>A0A7G9WCD7</accession>
<feature type="domain" description="PASTA" evidence="12">
    <location>
        <begin position="347"/>
        <end position="414"/>
    </location>
</feature>
<dbReference type="PANTHER" id="PTHR43289">
    <property type="entry name" value="MITOGEN-ACTIVATED PROTEIN KINASE KINASE KINASE 20-RELATED"/>
    <property type="match status" value="1"/>
</dbReference>
<protein>
    <recommendedName>
        <fullName evidence="1">non-specific serine/threonine protein kinase</fullName>
        <ecNumber evidence="1">2.7.11.1</ecNumber>
    </recommendedName>
</protein>
<dbReference type="PROSITE" id="PS50011">
    <property type="entry name" value="PROTEIN_KINASE_DOM"/>
    <property type="match status" value="1"/>
</dbReference>
<dbReference type="Gene3D" id="3.30.200.20">
    <property type="entry name" value="Phosphorylase Kinase, domain 1"/>
    <property type="match status" value="1"/>
</dbReference>
<dbReference type="Pfam" id="PF00069">
    <property type="entry name" value="Pkinase"/>
    <property type="match status" value="1"/>
</dbReference>
<feature type="transmembrane region" description="Helical" evidence="10">
    <location>
        <begin position="322"/>
        <end position="342"/>
    </location>
</feature>
<dbReference type="FunFam" id="1.10.510.10:FF:000021">
    <property type="entry name" value="Serine/threonine protein kinase"/>
    <property type="match status" value="1"/>
</dbReference>
<comment type="catalytic activity">
    <reaction evidence="7">
        <text>L-threonyl-[protein] + ATP = O-phospho-L-threonyl-[protein] + ADP + H(+)</text>
        <dbReference type="Rhea" id="RHEA:46608"/>
        <dbReference type="Rhea" id="RHEA-COMP:11060"/>
        <dbReference type="Rhea" id="RHEA-COMP:11605"/>
        <dbReference type="ChEBI" id="CHEBI:15378"/>
        <dbReference type="ChEBI" id="CHEBI:30013"/>
        <dbReference type="ChEBI" id="CHEBI:30616"/>
        <dbReference type="ChEBI" id="CHEBI:61977"/>
        <dbReference type="ChEBI" id="CHEBI:456216"/>
        <dbReference type="EC" id="2.7.11.1"/>
    </reaction>
</comment>
<evidence type="ECO:0000313" key="13">
    <source>
        <dbReference type="EMBL" id="QNO16349.1"/>
    </source>
</evidence>
<dbReference type="AlphaFoldDB" id="A0A7G9WCD7"/>
<evidence type="ECO:0000256" key="2">
    <source>
        <dbReference type="ARBA" id="ARBA00022527"/>
    </source>
</evidence>
<comment type="catalytic activity">
    <reaction evidence="8">
        <text>L-seryl-[protein] + ATP = O-phospho-L-seryl-[protein] + ADP + H(+)</text>
        <dbReference type="Rhea" id="RHEA:17989"/>
        <dbReference type="Rhea" id="RHEA-COMP:9863"/>
        <dbReference type="Rhea" id="RHEA-COMP:11604"/>
        <dbReference type="ChEBI" id="CHEBI:15378"/>
        <dbReference type="ChEBI" id="CHEBI:29999"/>
        <dbReference type="ChEBI" id="CHEBI:30616"/>
        <dbReference type="ChEBI" id="CHEBI:83421"/>
        <dbReference type="ChEBI" id="CHEBI:456216"/>
        <dbReference type="EC" id="2.7.11.1"/>
    </reaction>
</comment>
<evidence type="ECO:0000256" key="3">
    <source>
        <dbReference type="ARBA" id="ARBA00022679"/>
    </source>
</evidence>
<organism evidence="13 14">
    <name type="scientific">Alkalicella caledoniensis</name>
    <dbReference type="NCBI Taxonomy" id="2731377"/>
    <lineage>
        <taxon>Bacteria</taxon>
        <taxon>Bacillati</taxon>
        <taxon>Bacillota</taxon>
        <taxon>Clostridia</taxon>
        <taxon>Eubacteriales</taxon>
        <taxon>Proteinivoracaceae</taxon>
        <taxon>Alkalicella</taxon>
    </lineage>
</organism>
<evidence type="ECO:0000256" key="1">
    <source>
        <dbReference type="ARBA" id="ARBA00012513"/>
    </source>
</evidence>
<feature type="domain" description="PASTA" evidence="12">
    <location>
        <begin position="415"/>
        <end position="480"/>
    </location>
</feature>
<proteinExistence type="predicted"/>
<feature type="domain" description="PASTA" evidence="12">
    <location>
        <begin position="481"/>
        <end position="549"/>
    </location>
</feature>
<dbReference type="KEGG" id="acae:HYG86_17010"/>
<keyword evidence="3" id="KW-0808">Transferase</keyword>
<evidence type="ECO:0000256" key="8">
    <source>
        <dbReference type="ARBA" id="ARBA00048679"/>
    </source>
</evidence>
<keyword evidence="5 13" id="KW-0418">Kinase</keyword>
<evidence type="ECO:0000256" key="9">
    <source>
        <dbReference type="PROSITE-ProRule" id="PRU10141"/>
    </source>
</evidence>
<dbReference type="InterPro" id="IPR005543">
    <property type="entry name" value="PASTA_dom"/>
</dbReference>
<dbReference type="NCBIfam" id="NF033483">
    <property type="entry name" value="PknB_PASTA_kin"/>
    <property type="match status" value="1"/>
</dbReference>
<evidence type="ECO:0000259" key="11">
    <source>
        <dbReference type="PROSITE" id="PS50011"/>
    </source>
</evidence>
<evidence type="ECO:0000259" key="12">
    <source>
        <dbReference type="PROSITE" id="PS51178"/>
    </source>
</evidence>
<dbReference type="FunFam" id="3.30.200.20:FF:000035">
    <property type="entry name" value="Serine/threonine protein kinase Stk1"/>
    <property type="match status" value="1"/>
</dbReference>
<keyword evidence="4 9" id="KW-0547">Nucleotide-binding</keyword>
<evidence type="ECO:0000256" key="7">
    <source>
        <dbReference type="ARBA" id="ARBA00047899"/>
    </source>
</evidence>
<dbReference type="EC" id="2.7.11.1" evidence="1"/>
<sequence>MIGRKLANRYQIIEKIGGGGMALVYKARCTLLNRIVAVKVLRPQFAHDEEFVKRFRREAQASASLSHPNIVGVYDVGQEKSNYYIVMEYVDGMTLKEFITSKGFIEPREALAIASEVADALSHAHENSIIHRDIKPHNILLTQSKKVKVTDFGIAKAITSNTVTAQNTGSIMGSVHYFSPEQAKGNYTGEQSDIYSLGIVMYEMLTGQLPFDGESPISIAIKHIQENVKPIREIKEDIPDDIADIVEKCLQKNKDSRYNSVNELNDDISTWLKLGKVDVEFSLEDNSQHTQIFGADSGTRVFNKNDDKKDETTKPKKMKKPAIIAALVIGLLAIGILGFFGIRSLLHVPDVTVPNVEGLPLREAIEILKEHGLNYTLAEEVFHASIPSNYVVYQSPIPNNKVKRGREIQLTLSGGPEYVSVPEVLGLDERQARLNIEQVGLEVSFANEHSESIEAGKVTRQTPLGGNLLKGETVTVYISSGPRLVEIPRLVGLTIEQATEALRNINVSVRFVQWEEEQGNAPTGVVVRHSHQNQTEIQPGTSLDLTVKPVAEKSKTLKVNNSAVQENYELKIIVSTDLGGEKTFYQEIVDPLEGDITINVKYYGQGEIRVYRDNNLIETVSVN</sequence>
<dbReference type="RefSeq" id="WP_213166741.1">
    <property type="nucleotide sequence ID" value="NZ_CP058559.1"/>
</dbReference>
<name>A0A7G9WCD7_ALKCA</name>
<evidence type="ECO:0000313" key="14">
    <source>
        <dbReference type="Proteomes" id="UP000516160"/>
    </source>
</evidence>
<dbReference type="Proteomes" id="UP000516160">
    <property type="component" value="Chromosome"/>
</dbReference>
<dbReference type="SMART" id="SM00740">
    <property type="entry name" value="PASTA"/>
    <property type="match status" value="3"/>
</dbReference>
<keyword evidence="10" id="KW-1133">Transmembrane helix</keyword>
<keyword evidence="10" id="KW-0472">Membrane</keyword>
<evidence type="ECO:0000256" key="10">
    <source>
        <dbReference type="SAM" id="Phobius"/>
    </source>
</evidence>
<dbReference type="PROSITE" id="PS51178">
    <property type="entry name" value="PASTA"/>
    <property type="match status" value="3"/>
</dbReference>
<dbReference type="PANTHER" id="PTHR43289:SF34">
    <property type="entry name" value="SERINE_THREONINE-PROTEIN KINASE YBDM-RELATED"/>
    <property type="match status" value="1"/>
</dbReference>
<dbReference type="InterPro" id="IPR000719">
    <property type="entry name" value="Prot_kinase_dom"/>
</dbReference>
<dbReference type="GO" id="GO:0005524">
    <property type="term" value="F:ATP binding"/>
    <property type="evidence" value="ECO:0007669"/>
    <property type="project" value="UniProtKB-UniRule"/>
</dbReference>
<dbReference type="InterPro" id="IPR008271">
    <property type="entry name" value="Ser/Thr_kinase_AS"/>
</dbReference>
<gene>
    <name evidence="13" type="primary">pknB</name>
    <name evidence="13" type="ORF">HYG86_17010</name>
</gene>
<dbReference type="GO" id="GO:0004674">
    <property type="term" value="F:protein serine/threonine kinase activity"/>
    <property type="evidence" value="ECO:0007669"/>
    <property type="project" value="UniProtKB-KW"/>
</dbReference>
<evidence type="ECO:0000256" key="5">
    <source>
        <dbReference type="ARBA" id="ARBA00022777"/>
    </source>
</evidence>
<dbReference type="CDD" id="cd06577">
    <property type="entry name" value="PASTA_pknB"/>
    <property type="match status" value="3"/>
</dbReference>
<keyword evidence="14" id="KW-1185">Reference proteome</keyword>
<keyword evidence="10" id="KW-0812">Transmembrane</keyword>
<dbReference type="SUPFAM" id="SSF54184">
    <property type="entry name" value="Penicillin-binding protein 2x (pbp-2x), c-terminal domain"/>
    <property type="match status" value="1"/>
</dbReference>
<dbReference type="Pfam" id="PF03793">
    <property type="entry name" value="PASTA"/>
    <property type="match status" value="3"/>
</dbReference>
<dbReference type="PROSITE" id="PS00107">
    <property type="entry name" value="PROTEIN_KINASE_ATP"/>
    <property type="match status" value="1"/>
</dbReference>
<dbReference type="Gene3D" id="3.30.10.20">
    <property type="match status" value="3"/>
</dbReference>
<evidence type="ECO:0000256" key="4">
    <source>
        <dbReference type="ARBA" id="ARBA00022741"/>
    </source>
</evidence>
<dbReference type="InterPro" id="IPR011009">
    <property type="entry name" value="Kinase-like_dom_sf"/>
</dbReference>
<evidence type="ECO:0000256" key="6">
    <source>
        <dbReference type="ARBA" id="ARBA00022840"/>
    </source>
</evidence>
<keyword evidence="2" id="KW-0723">Serine/threonine-protein kinase</keyword>
<dbReference type="CDD" id="cd14014">
    <property type="entry name" value="STKc_PknB_like"/>
    <property type="match status" value="1"/>
</dbReference>
<dbReference type="PROSITE" id="PS00108">
    <property type="entry name" value="PROTEIN_KINASE_ST"/>
    <property type="match status" value="1"/>
</dbReference>
<dbReference type="Gene3D" id="1.10.510.10">
    <property type="entry name" value="Transferase(Phosphotransferase) domain 1"/>
    <property type="match status" value="1"/>
</dbReference>
<dbReference type="EMBL" id="CP058559">
    <property type="protein sequence ID" value="QNO16349.1"/>
    <property type="molecule type" value="Genomic_DNA"/>
</dbReference>
<dbReference type="SUPFAM" id="SSF56112">
    <property type="entry name" value="Protein kinase-like (PK-like)"/>
    <property type="match status" value="1"/>
</dbReference>
<reference evidence="13 14" key="1">
    <citation type="submission" date="2020-07" db="EMBL/GenBank/DDBJ databases">
        <title>Alkalicella. sp. LB2 genome.</title>
        <authorList>
            <person name="Postec A."/>
            <person name="Quemeneur M."/>
        </authorList>
    </citation>
    <scope>NUCLEOTIDE SEQUENCE [LARGE SCALE GENOMIC DNA]</scope>
    <source>
        <strain evidence="13 14">LB2</strain>
    </source>
</reference>
<feature type="binding site" evidence="9">
    <location>
        <position position="39"/>
    </location>
    <ligand>
        <name>ATP</name>
        <dbReference type="ChEBI" id="CHEBI:30616"/>
    </ligand>
</feature>
<dbReference type="SMART" id="SM00220">
    <property type="entry name" value="S_TKc"/>
    <property type="match status" value="1"/>
</dbReference>
<dbReference type="InterPro" id="IPR017441">
    <property type="entry name" value="Protein_kinase_ATP_BS"/>
</dbReference>